<evidence type="ECO:0000256" key="1">
    <source>
        <dbReference type="ARBA" id="ARBA00004141"/>
    </source>
</evidence>
<feature type="transmembrane region" description="Helical" evidence="7">
    <location>
        <begin position="115"/>
        <end position="135"/>
    </location>
</feature>
<dbReference type="InterPro" id="IPR050638">
    <property type="entry name" value="AA-Vitamin_Transporters"/>
</dbReference>
<feature type="transmembrane region" description="Helical" evidence="7">
    <location>
        <begin position="233"/>
        <end position="252"/>
    </location>
</feature>
<dbReference type="InterPro" id="IPR037185">
    <property type="entry name" value="EmrE-like"/>
</dbReference>
<evidence type="ECO:0000313" key="10">
    <source>
        <dbReference type="Proteomes" id="UP001501237"/>
    </source>
</evidence>
<feature type="transmembrane region" description="Helical" evidence="7">
    <location>
        <begin position="141"/>
        <end position="161"/>
    </location>
</feature>
<reference evidence="10" key="1">
    <citation type="journal article" date="2019" name="Int. J. Syst. Evol. Microbiol.">
        <title>The Global Catalogue of Microorganisms (GCM) 10K type strain sequencing project: providing services to taxonomists for standard genome sequencing and annotation.</title>
        <authorList>
            <consortium name="The Broad Institute Genomics Platform"/>
            <consortium name="The Broad Institute Genome Sequencing Center for Infectious Disease"/>
            <person name="Wu L."/>
            <person name="Ma J."/>
        </authorList>
    </citation>
    <scope>NUCLEOTIDE SEQUENCE [LARGE SCALE GENOMIC DNA]</scope>
    <source>
        <strain evidence="10">JCM 9377</strain>
    </source>
</reference>
<feature type="region of interest" description="Disordered" evidence="6">
    <location>
        <begin position="278"/>
        <end position="301"/>
    </location>
</feature>
<feature type="transmembrane region" description="Helical" evidence="7">
    <location>
        <begin position="28"/>
        <end position="47"/>
    </location>
</feature>
<dbReference type="PANTHER" id="PTHR32322">
    <property type="entry name" value="INNER MEMBRANE TRANSPORTER"/>
    <property type="match status" value="1"/>
</dbReference>
<dbReference type="Proteomes" id="UP001501237">
    <property type="component" value="Unassembled WGS sequence"/>
</dbReference>
<evidence type="ECO:0000259" key="8">
    <source>
        <dbReference type="Pfam" id="PF00892"/>
    </source>
</evidence>
<feature type="compositionally biased region" description="Basic and acidic residues" evidence="6">
    <location>
        <begin position="279"/>
        <end position="290"/>
    </location>
</feature>
<sequence>MMLFLAMSVIWGIPYLLIKVAVEGVSAPLLVFARCAIGVIVLLPLAVRGEGFSVLRGHGRWIAAFAVLEIFIPWLLLSHAEKELTSSLSGLLIASSPILSVVFAKIAGGTERLGLVRWAGLGLGFVGVAVLAAPGLTGGDALSVVEVLLTATGYAVAPIIADRKLQGVPTMPLTAVCLGSAALFYLIPAALTLPDEMPSGKVIASILALGLICTALAFVVFLALIGEVGPSRALVFTYVNPAVAVTAGVLLLGEPLTAGILAAFALILTGSVLATRARRGGDQGSKDSGADLRPATTGEPL</sequence>
<gene>
    <name evidence="9" type="ORF">GCM10010468_01970</name>
</gene>
<accession>A0ABP6PW59</accession>
<keyword evidence="5 7" id="KW-0472">Membrane</keyword>
<feature type="domain" description="EamA" evidence="8">
    <location>
        <begin position="2"/>
        <end position="131"/>
    </location>
</feature>
<dbReference type="EMBL" id="BAAAUV010000001">
    <property type="protein sequence ID" value="GAA3192944.1"/>
    <property type="molecule type" value="Genomic_DNA"/>
</dbReference>
<evidence type="ECO:0000256" key="7">
    <source>
        <dbReference type="SAM" id="Phobius"/>
    </source>
</evidence>
<name>A0ABP6PW59_9ACTN</name>
<keyword evidence="3 7" id="KW-0812">Transmembrane</keyword>
<keyword evidence="10" id="KW-1185">Reference proteome</keyword>
<comment type="subcellular location">
    <subcellularLocation>
        <location evidence="1">Membrane</location>
        <topology evidence="1">Multi-pass membrane protein</topology>
    </subcellularLocation>
</comment>
<evidence type="ECO:0000256" key="4">
    <source>
        <dbReference type="ARBA" id="ARBA00022989"/>
    </source>
</evidence>
<comment type="similarity">
    <text evidence="2">Belongs to the EamA transporter family.</text>
</comment>
<feature type="domain" description="EamA" evidence="8">
    <location>
        <begin position="147"/>
        <end position="275"/>
    </location>
</feature>
<dbReference type="PANTHER" id="PTHR32322:SF2">
    <property type="entry name" value="EAMA DOMAIN-CONTAINING PROTEIN"/>
    <property type="match status" value="1"/>
</dbReference>
<feature type="transmembrane region" description="Helical" evidence="7">
    <location>
        <begin position="173"/>
        <end position="191"/>
    </location>
</feature>
<dbReference type="SUPFAM" id="SSF103481">
    <property type="entry name" value="Multidrug resistance efflux transporter EmrE"/>
    <property type="match status" value="2"/>
</dbReference>
<evidence type="ECO:0000256" key="6">
    <source>
        <dbReference type="SAM" id="MobiDB-lite"/>
    </source>
</evidence>
<keyword evidence="4 7" id="KW-1133">Transmembrane helix</keyword>
<comment type="caution">
    <text evidence="9">The sequence shown here is derived from an EMBL/GenBank/DDBJ whole genome shotgun (WGS) entry which is preliminary data.</text>
</comment>
<organism evidence="9 10">
    <name type="scientific">Actinocorallia longicatena</name>
    <dbReference type="NCBI Taxonomy" id="111803"/>
    <lineage>
        <taxon>Bacteria</taxon>
        <taxon>Bacillati</taxon>
        <taxon>Actinomycetota</taxon>
        <taxon>Actinomycetes</taxon>
        <taxon>Streptosporangiales</taxon>
        <taxon>Thermomonosporaceae</taxon>
        <taxon>Actinocorallia</taxon>
    </lineage>
</organism>
<evidence type="ECO:0000256" key="3">
    <source>
        <dbReference type="ARBA" id="ARBA00022692"/>
    </source>
</evidence>
<dbReference type="InterPro" id="IPR000620">
    <property type="entry name" value="EamA_dom"/>
</dbReference>
<evidence type="ECO:0000256" key="5">
    <source>
        <dbReference type="ARBA" id="ARBA00023136"/>
    </source>
</evidence>
<dbReference type="Pfam" id="PF00892">
    <property type="entry name" value="EamA"/>
    <property type="match status" value="2"/>
</dbReference>
<evidence type="ECO:0000256" key="2">
    <source>
        <dbReference type="ARBA" id="ARBA00007362"/>
    </source>
</evidence>
<feature type="transmembrane region" description="Helical" evidence="7">
    <location>
        <begin position="258"/>
        <end position="277"/>
    </location>
</feature>
<protein>
    <submittedName>
        <fullName evidence="9">DMT family transporter</fullName>
    </submittedName>
</protein>
<proteinExistence type="inferred from homology"/>
<feature type="transmembrane region" description="Helical" evidence="7">
    <location>
        <begin position="59"/>
        <end position="76"/>
    </location>
</feature>
<feature type="transmembrane region" description="Helical" evidence="7">
    <location>
        <begin position="88"/>
        <end position="108"/>
    </location>
</feature>
<feature type="transmembrane region" description="Helical" evidence="7">
    <location>
        <begin position="203"/>
        <end position="226"/>
    </location>
</feature>
<evidence type="ECO:0000313" key="9">
    <source>
        <dbReference type="EMBL" id="GAA3192944.1"/>
    </source>
</evidence>